<name>A0AAV1HZ73_9CHLO</name>
<accession>A0AAV1HZ73</accession>
<evidence type="ECO:0008006" key="3">
    <source>
        <dbReference type="Google" id="ProtNLM"/>
    </source>
</evidence>
<evidence type="ECO:0000313" key="1">
    <source>
        <dbReference type="EMBL" id="CAK0767762.1"/>
    </source>
</evidence>
<gene>
    <name evidence="1" type="ORF">CVIRNUC_003493</name>
</gene>
<dbReference type="AlphaFoldDB" id="A0AAV1HZ73"/>
<dbReference type="EMBL" id="CAUYUE010000004">
    <property type="protein sequence ID" value="CAK0767762.1"/>
    <property type="molecule type" value="Genomic_DNA"/>
</dbReference>
<dbReference type="Proteomes" id="UP001314263">
    <property type="component" value="Unassembled WGS sequence"/>
</dbReference>
<reference evidence="1 2" key="1">
    <citation type="submission" date="2023-10" db="EMBL/GenBank/DDBJ databases">
        <authorList>
            <person name="Maclean D."/>
            <person name="Macfadyen A."/>
        </authorList>
    </citation>
    <scope>NUCLEOTIDE SEQUENCE [LARGE SCALE GENOMIC DNA]</scope>
</reference>
<sequence>MKTEGTPAAKKRGRKPKEKVYSIKASPDVSLCMSPTDTVILHLPVSSSECEEKAFDTQKMFEYSPEVPEIHPFAPEQPFSSEVAAACIDKLELGEGGKTRQRIVEIEDKKSDRRVYNVLFDQDDDLFPSSTGIWCWWCSHPFDSIPVGLPIAHEHGKTSGDVSEAEEGFVMYGIFCSHNCACSYLFMSPEYRDRLWTIYSSLNMLYRASHPSEAKKVLPAPPRQALQVFGGHMTIADFRKGSQTNDRSHCLKLPPMTIVHPQIEETRHNTEGRNIPVNLQKMHAGSQRDLALKRSKPYMDPKKTIGSWLARPS</sequence>
<evidence type="ECO:0000313" key="2">
    <source>
        <dbReference type="Proteomes" id="UP001314263"/>
    </source>
</evidence>
<keyword evidence="2" id="KW-1185">Reference proteome</keyword>
<organism evidence="1 2">
    <name type="scientific">Coccomyxa viridis</name>
    <dbReference type="NCBI Taxonomy" id="1274662"/>
    <lineage>
        <taxon>Eukaryota</taxon>
        <taxon>Viridiplantae</taxon>
        <taxon>Chlorophyta</taxon>
        <taxon>core chlorophytes</taxon>
        <taxon>Trebouxiophyceae</taxon>
        <taxon>Trebouxiophyceae incertae sedis</taxon>
        <taxon>Coccomyxaceae</taxon>
        <taxon>Coccomyxa</taxon>
    </lineage>
</organism>
<proteinExistence type="predicted"/>
<comment type="caution">
    <text evidence="1">The sequence shown here is derived from an EMBL/GenBank/DDBJ whole genome shotgun (WGS) entry which is preliminary data.</text>
</comment>
<protein>
    <recommendedName>
        <fullName evidence="3">MYM-type domain-containing protein</fullName>
    </recommendedName>
</protein>